<dbReference type="RefSeq" id="WP_345054734.1">
    <property type="nucleotide sequence ID" value="NZ_BAAAVM010000064.1"/>
</dbReference>
<evidence type="ECO:0000313" key="2">
    <source>
        <dbReference type="Proteomes" id="UP001500893"/>
    </source>
</evidence>
<name>A0ABP6NLI6_9ACTN</name>
<reference evidence="2" key="1">
    <citation type="journal article" date="2019" name="Int. J. Syst. Evol. Microbiol.">
        <title>The Global Catalogue of Microorganisms (GCM) 10K type strain sequencing project: providing services to taxonomists for standard genome sequencing and annotation.</title>
        <authorList>
            <consortium name="The Broad Institute Genomics Platform"/>
            <consortium name="The Broad Institute Genome Sequencing Center for Infectious Disease"/>
            <person name="Wu L."/>
            <person name="Ma J."/>
        </authorList>
    </citation>
    <scope>NUCLEOTIDE SEQUENCE [LARGE SCALE GENOMIC DNA]</scope>
    <source>
        <strain evidence="2">JCM 11574</strain>
    </source>
</reference>
<dbReference type="Proteomes" id="UP001500893">
    <property type="component" value="Unassembled WGS sequence"/>
</dbReference>
<evidence type="ECO:0008006" key="3">
    <source>
        <dbReference type="Google" id="ProtNLM"/>
    </source>
</evidence>
<keyword evidence="2" id="KW-1185">Reference proteome</keyword>
<protein>
    <recommendedName>
        <fullName evidence="3">Butirosin biosynthesis protein H N-terminal domain-containing protein</fullName>
    </recommendedName>
</protein>
<accession>A0ABP6NLI6</accession>
<organism evidence="1 2">
    <name type="scientific">Streptomyces rameus</name>
    <dbReference type="NCBI Taxonomy" id="68261"/>
    <lineage>
        <taxon>Bacteria</taxon>
        <taxon>Bacillati</taxon>
        <taxon>Actinomycetota</taxon>
        <taxon>Actinomycetes</taxon>
        <taxon>Kitasatosporales</taxon>
        <taxon>Streptomycetaceae</taxon>
        <taxon>Streptomyces</taxon>
    </lineage>
</organism>
<sequence length="318" mass="36828">MKDAVYPYDKGLFSRLFLNCYQRQSMVMLTQRTPAAHHLFHRCLISTDEILRQVVKQRHPKYDFESGFFQPDDLRRIGIVPHDVPFESYAEARPLLREVVEREGYAILVGDVYYWPHCPEYRTKHLTHTITLTRYDAEAREWSLIDDNPASLLCTYAYPEQVIADSFDNGELRRIRYFTLEEVRREEAEHGTREAFSRLVEEYRDSHTLLTGVAEILHCPWAASEASVAALHDAFSVYLGSRIGLLEYARHLIGDSEVHDVVDRIVKQATEVQNQLLLGKVTGTVDTRWMSSTCLELRTGEEELLRRLKHVAVVRGTS</sequence>
<gene>
    <name evidence="1" type="ORF">GCM10010521_44410</name>
</gene>
<evidence type="ECO:0000313" key="1">
    <source>
        <dbReference type="EMBL" id="GAA3151819.1"/>
    </source>
</evidence>
<proteinExistence type="predicted"/>
<dbReference type="EMBL" id="BAAAVM010000064">
    <property type="protein sequence ID" value="GAA3151819.1"/>
    <property type="molecule type" value="Genomic_DNA"/>
</dbReference>
<comment type="caution">
    <text evidence="1">The sequence shown here is derived from an EMBL/GenBank/DDBJ whole genome shotgun (WGS) entry which is preliminary data.</text>
</comment>